<dbReference type="STRING" id="1818881.A3196_11605"/>
<keyword evidence="3" id="KW-1185">Reference proteome</keyword>
<reference evidence="2 3" key="1">
    <citation type="submission" date="2016-03" db="EMBL/GenBank/DDBJ databases">
        <title>Chemosynthetic sulphur-oxidizing symbionts of marine invertebrate animals are capable of nitrogen fixation.</title>
        <authorList>
            <person name="Petersen J.M."/>
            <person name="Kemper A."/>
            <person name="Gruber-Vodicka H."/>
            <person name="Cardini U."/>
            <person name="Geest Mvander."/>
            <person name="Kleiner M."/>
            <person name="Bulgheresi S."/>
            <person name="Fussmann M."/>
            <person name="Herbold C."/>
            <person name="Seah B.K.B."/>
            <person name="Antony C.Paul."/>
            <person name="Liu D."/>
            <person name="Belitz A."/>
            <person name="Weber M."/>
        </authorList>
    </citation>
    <scope>NUCLEOTIDE SEQUENCE [LARGE SCALE GENOMIC DNA]</scope>
    <source>
        <strain evidence="2">G_D</strain>
    </source>
</reference>
<evidence type="ECO:0000313" key="2">
    <source>
        <dbReference type="EMBL" id="ODB97349.1"/>
    </source>
</evidence>
<dbReference type="InterPro" id="IPR051207">
    <property type="entry name" value="ComplexI_NDUFA9_subunit"/>
</dbReference>
<comment type="caution">
    <text evidence="2">The sequence shown here is derived from an EMBL/GenBank/DDBJ whole genome shotgun (WGS) entry which is preliminary data.</text>
</comment>
<dbReference type="InterPro" id="IPR016040">
    <property type="entry name" value="NAD(P)-bd_dom"/>
</dbReference>
<feature type="domain" description="NAD(P)-binding" evidence="1">
    <location>
        <begin position="7"/>
        <end position="153"/>
    </location>
</feature>
<name>A0A1E2URJ9_9GAMM</name>
<dbReference type="Pfam" id="PF13460">
    <property type="entry name" value="NAD_binding_10"/>
    <property type="match status" value="1"/>
</dbReference>
<accession>A0A1E2URJ9</accession>
<proteinExistence type="predicted"/>
<dbReference type="InterPro" id="IPR036291">
    <property type="entry name" value="NAD(P)-bd_dom_sf"/>
</dbReference>
<dbReference type="AlphaFoldDB" id="A0A1E2URJ9"/>
<dbReference type="RefSeq" id="WP_069005121.1">
    <property type="nucleotide sequence ID" value="NZ_LVJW01000003.1"/>
</dbReference>
<dbReference type="Gene3D" id="3.40.50.720">
    <property type="entry name" value="NAD(P)-binding Rossmann-like Domain"/>
    <property type="match status" value="1"/>
</dbReference>
<dbReference type="PANTHER" id="PTHR12126:SF11">
    <property type="entry name" value="NADH DEHYDROGENASE [UBIQUINONE] 1 ALPHA SUBCOMPLEX SUBUNIT 9, MITOCHONDRIAL"/>
    <property type="match status" value="1"/>
</dbReference>
<organism evidence="2 3">
    <name type="scientific">Candidatus Thiodiazotropha endoloripes</name>
    <dbReference type="NCBI Taxonomy" id="1818881"/>
    <lineage>
        <taxon>Bacteria</taxon>
        <taxon>Pseudomonadati</taxon>
        <taxon>Pseudomonadota</taxon>
        <taxon>Gammaproteobacteria</taxon>
        <taxon>Chromatiales</taxon>
        <taxon>Sedimenticolaceae</taxon>
        <taxon>Candidatus Thiodiazotropha</taxon>
    </lineage>
</organism>
<dbReference type="Proteomes" id="UP000094849">
    <property type="component" value="Unassembled WGS sequence"/>
</dbReference>
<dbReference type="PANTHER" id="PTHR12126">
    <property type="entry name" value="NADH-UBIQUINONE OXIDOREDUCTASE 39 KDA SUBUNIT-RELATED"/>
    <property type="match status" value="1"/>
</dbReference>
<gene>
    <name evidence="2" type="ORF">A3196_11605</name>
</gene>
<protein>
    <submittedName>
        <fullName evidence="2">Epimerase</fullName>
    </submittedName>
</protein>
<evidence type="ECO:0000313" key="3">
    <source>
        <dbReference type="Proteomes" id="UP000094849"/>
    </source>
</evidence>
<sequence length="320" mass="35504">MKIAILGGTGFVGQYLVSELLKQADSPSLLIRNTSDNRHENSEKITWYAGSLDDTNSLKAMLEGKDAVIYNIGILRAYPAQGITFENLQYKGVVTTAALAQEMGVKRFILMSANGVDLKLTPYQLSKAAAEDHIKQSDLDWTIFRPSVIFGNPLGRNEFASMLKRDILDPPLPAPLFFEGINPQHAGEFQLSPVHVEDVAKAFVQALHLPETIGKTYTLGGPENLSWQEILKRIAQVNGKTKVMLPVPVIAPSMAAMLFDRYSWFPISRDQIRMLTKGNTCRGDEIFNLCGIQPKSFSPDHLQYLLNKRSTGEDKTASAY</sequence>
<dbReference type="GO" id="GO:0044877">
    <property type="term" value="F:protein-containing complex binding"/>
    <property type="evidence" value="ECO:0007669"/>
    <property type="project" value="TreeGrafter"/>
</dbReference>
<dbReference type="EMBL" id="LVJZ01000003">
    <property type="protein sequence ID" value="ODB97349.1"/>
    <property type="molecule type" value="Genomic_DNA"/>
</dbReference>
<dbReference type="SUPFAM" id="SSF51735">
    <property type="entry name" value="NAD(P)-binding Rossmann-fold domains"/>
    <property type="match status" value="1"/>
</dbReference>
<evidence type="ECO:0000259" key="1">
    <source>
        <dbReference type="Pfam" id="PF13460"/>
    </source>
</evidence>